<reference evidence="1" key="1">
    <citation type="submission" date="2019-08" db="EMBL/GenBank/DDBJ databases">
        <authorList>
            <person name="Kucharzyk K."/>
            <person name="Murdoch R.W."/>
            <person name="Higgins S."/>
            <person name="Loffler F."/>
        </authorList>
    </citation>
    <scope>NUCLEOTIDE SEQUENCE</scope>
</reference>
<proteinExistence type="predicted"/>
<accession>A0A644XVY4</accession>
<evidence type="ECO:0008006" key="2">
    <source>
        <dbReference type="Google" id="ProtNLM"/>
    </source>
</evidence>
<dbReference type="EMBL" id="VSSQ01002988">
    <property type="protein sequence ID" value="MPM18463.1"/>
    <property type="molecule type" value="Genomic_DNA"/>
</dbReference>
<dbReference type="AlphaFoldDB" id="A0A644XVY4"/>
<comment type="caution">
    <text evidence="1">The sequence shown here is derived from an EMBL/GenBank/DDBJ whole genome shotgun (WGS) entry which is preliminary data.</text>
</comment>
<organism evidence="1">
    <name type="scientific">bioreactor metagenome</name>
    <dbReference type="NCBI Taxonomy" id="1076179"/>
    <lineage>
        <taxon>unclassified sequences</taxon>
        <taxon>metagenomes</taxon>
        <taxon>ecological metagenomes</taxon>
    </lineage>
</organism>
<sequence length="724" mass="82653">MDLVRKSKLYFSIRFDENGMVSDDYDGTVVLKTASNGTAGCTLEMALDLPQTMEWLPQVPQPGDYYDVAVRFKYPTAQRYTMYFFTNHRNELGPEMAKAILAGREKVTRPLLYFDYEVTCYEQLRQIDADLAELAKFDAPARAAAETGGKQLAAWYKLNESLSEVDYQSRRYFQFKALNRLAEDLRNARAAALTRLPQFGKNHALVFAVPCWNDKEMVNNFTLPEISLANARSVALRVAPGEIDSFSAGLWALRELANVTFDVEPFRNAAGKTVDAAIEKFHVKCWYQGMGYTELTQSRIGLVPELLVKNSDLVESDHVLRNNLPQIYHNGRVARLYPDDSAELRPIRYGPAEFLRQFWVRFRFPEDTPAGNYTTELTVRAGNEVLGTLPVAVEVLPFQLGKSPIRSQIYTLSHWGEAGDELALAEIRNLVRHGVDTVGLHEKSATLPHVVELMKTGGLSVERIYLQGDGDFYIWPDIDQERLGQIVKAGLEAKKVPGVKDVYFYLPDEAMGEKLKKSIPIADEIHRLGGKTWGAASRGWINVPGADKIFNHMNQSGPPPIPKDLTTRIHRDGNEIFCYNFPQGGLEAPQRYRRHFGILMYGSDYDGTMTWCWYWPYEGAEYDCWNEFNEHFWKQHCMVYPTRNGVIDTLQYEGWARGINDLRYLGKLLELREKLLPEAKLGREIDDFIGAIKKDPYAATEDQEAVRDRMIDLILRTRKMVEKR</sequence>
<evidence type="ECO:0000313" key="1">
    <source>
        <dbReference type="EMBL" id="MPM18463.1"/>
    </source>
</evidence>
<protein>
    <recommendedName>
        <fullName evidence="2">Glycoside hydrolase 123 C-terminal domain-containing protein</fullName>
    </recommendedName>
</protein>
<gene>
    <name evidence="1" type="ORF">SDC9_64874</name>
</gene>
<name>A0A644XVY4_9ZZZZ</name>